<organism evidence="1 2">
    <name type="scientific">Prunus dulcis</name>
    <name type="common">Almond</name>
    <name type="synonym">Amygdalus dulcis</name>
    <dbReference type="NCBI Taxonomy" id="3755"/>
    <lineage>
        <taxon>Eukaryota</taxon>
        <taxon>Viridiplantae</taxon>
        <taxon>Streptophyta</taxon>
        <taxon>Embryophyta</taxon>
        <taxon>Tracheophyta</taxon>
        <taxon>Spermatophyta</taxon>
        <taxon>Magnoliopsida</taxon>
        <taxon>eudicotyledons</taxon>
        <taxon>Gunneridae</taxon>
        <taxon>Pentapetalae</taxon>
        <taxon>rosids</taxon>
        <taxon>fabids</taxon>
        <taxon>Rosales</taxon>
        <taxon>Rosaceae</taxon>
        <taxon>Amygdaloideae</taxon>
        <taxon>Amygdaleae</taxon>
        <taxon>Prunus</taxon>
    </lineage>
</organism>
<dbReference type="Proteomes" id="UP001054821">
    <property type="component" value="Chromosome 4"/>
</dbReference>
<comment type="caution">
    <text evidence="1">The sequence shown here is derived from an EMBL/GenBank/DDBJ whole genome shotgun (WGS) entry which is preliminary data.</text>
</comment>
<evidence type="ECO:0000313" key="1">
    <source>
        <dbReference type="EMBL" id="KAI5331654.1"/>
    </source>
</evidence>
<keyword evidence="2" id="KW-1185">Reference proteome</keyword>
<protein>
    <submittedName>
        <fullName evidence="1">Uncharacterized protein</fullName>
    </submittedName>
</protein>
<accession>A0AAD4VWC1</accession>
<proteinExistence type="predicted"/>
<dbReference type="AlphaFoldDB" id="A0AAD4VWC1"/>
<reference evidence="1 2" key="1">
    <citation type="journal article" date="2022" name="G3 (Bethesda)">
        <title>Whole-genome sequence and methylome profiling of the almond [Prunus dulcis (Mill.) D.A. Webb] cultivar 'Nonpareil'.</title>
        <authorList>
            <person name="D'Amico-Willman K.M."/>
            <person name="Ouma W.Z."/>
            <person name="Meulia T."/>
            <person name="Sideli G.M."/>
            <person name="Gradziel T.M."/>
            <person name="Fresnedo-Ramirez J."/>
        </authorList>
    </citation>
    <scope>NUCLEOTIDE SEQUENCE [LARGE SCALE GENOMIC DNA]</scope>
    <source>
        <strain evidence="1">Clone GOH B32 T37-40</strain>
    </source>
</reference>
<sequence>MKEGRLAEILDADVVKEEHNFEAIVEKVANLAKKCLALREVKLVIVIQLQPLLQDDQSQMVKPYDHGR</sequence>
<dbReference type="EMBL" id="JAJFAZ020000004">
    <property type="protein sequence ID" value="KAI5331654.1"/>
    <property type="molecule type" value="Genomic_DNA"/>
</dbReference>
<evidence type="ECO:0000313" key="2">
    <source>
        <dbReference type="Proteomes" id="UP001054821"/>
    </source>
</evidence>
<name>A0AAD4VWC1_PRUDU</name>
<gene>
    <name evidence="1" type="ORF">L3X38_021780</name>
</gene>